<reference evidence="4" key="1">
    <citation type="submission" date="2010-07" db="EMBL/GenBank/DDBJ databases">
        <title>The genome sequence of Gaeumannomyces graminis var. tritici strain R3-111a-1.</title>
        <authorList>
            <consortium name="The Broad Institute Genome Sequencing Platform"/>
            <person name="Ma L.-J."/>
            <person name="Dead R."/>
            <person name="Young S."/>
            <person name="Zeng Q."/>
            <person name="Koehrsen M."/>
            <person name="Alvarado L."/>
            <person name="Berlin A."/>
            <person name="Chapman S.B."/>
            <person name="Chen Z."/>
            <person name="Freedman E."/>
            <person name="Gellesch M."/>
            <person name="Goldberg J."/>
            <person name="Griggs A."/>
            <person name="Gujja S."/>
            <person name="Heilman E.R."/>
            <person name="Heiman D."/>
            <person name="Hepburn T."/>
            <person name="Howarth C."/>
            <person name="Jen D."/>
            <person name="Larson L."/>
            <person name="Mehta T."/>
            <person name="Neiman D."/>
            <person name="Pearson M."/>
            <person name="Roberts A."/>
            <person name="Saif S."/>
            <person name="Shea T."/>
            <person name="Shenoy N."/>
            <person name="Sisk P."/>
            <person name="Stolte C."/>
            <person name="Sykes S."/>
            <person name="Walk T."/>
            <person name="White J."/>
            <person name="Yandava C."/>
            <person name="Haas B."/>
            <person name="Nusbaum C."/>
            <person name="Birren B."/>
        </authorList>
    </citation>
    <scope>NUCLEOTIDE SEQUENCE [LARGE SCALE GENOMIC DNA]</scope>
    <source>
        <strain evidence="4">R3-111a-1</strain>
    </source>
</reference>
<evidence type="ECO:0000313" key="4">
    <source>
        <dbReference type="Proteomes" id="UP000006039"/>
    </source>
</evidence>
<dbReference type="Proteomes" id="UP000006039">
    <property type="component" value="Unassembled WGS sequence"/>
</dbReference>
<reference evidence="3" key="5">
    <citation type="submission" date="2018-04" db="UniProtKB">
        <authorList>
            <consortium name="EnsemblFungi"/>
        </authorList>
    </citation>
    <scope>IDENTIFICATION</scope>
    <source>
        <strain evidence="3">R3-111a-1</strain>
    </source>
</reference>
<feature type="region of interest" description="Disordered" evidence="1">
    <location>
        <begin position="1"/>
        <end position="30"/>
    </location>
</feature>
<accession>J3NLX4</accession>
<evidence type="ECO:0000313" key="3">
    <source>
        <dbReference type="EnsemblFungi" id="EJT82305"/>
    </source>
</evidence>
<dbReference type="VEuPathDB" id="FungiDB:GGTG_02279"/>
<dbReference type="RefSeq" id="XP_009218314.1">
    <property type="nucleotide sequence ID" value="XM_009220050.1"/>
</dbReference>
<evidence type="ECO:0000313" key="2">
    <source>
        <dbReference type="EMBL" id="EJT82305.1"/>
    </source>
</evidence>
<dbReference type="GeneID" id="20342737"/>
<proteinExistence type="predicted"/>
<dbReference type="EMBL" id="GL385395">
    <property type="protein sequence ID" value="EJT82305.1"/>
    <property type="molecule type" value="Genomic_DNA"/>
</dbReference>
<keyword evidence="4" id="KW-1185">Reference proteome</keyword>
<reference evidence="2" key="3">
    <citation type="submission" date="2010-09" db="EMBL/GenBank/DDBJ databases">
        <title>Annotation of Gaeumannomyces graminis var. tritici R3-111a-1.</title>
        <authorList>
            <consortium name="The Broad Institute Genome Sequencing Platform"/>
            <person name="Ma L.-J."/>
            <person name="Dead R."/>
            <person name="Young S.K."/>
            <person name="Zeng Q."/>
            <person name="Gargeya S."/>
            <person name="Fitzgerald M."/>
            <person name="Haas B."/>
            <person name="Abouelleil A."/>
            <person name="Alvarado L."/>
            <person name="Arachchi H.M."/>
            <person name="Berlin A."/>
            <person name="Brown A."/>
            <person name="Chapman S.B."/>
            <person name="Chen Z."/>
            <person name="Dunbar C."/>
            <person name="Freedman E."/>
            <person name="Gearin G."/>
            <person name="Gellesch M."/>
            <person name="Goldberg J."/>
            <person name="Griggs A."/>
            <person name="Gujja S."/>
            <person name="Heiman D."/>
            <person name="Howarth C."/>
            <person name="Larson L."/>
            <person name="Lui A."/>
            <person name="MacDonald P.J.P."/>
            <person name="Mehta T."/>
            <person name="Montmayeur A."/>
            <person name="Murphy C."/>
            <person name="Neiman D."/>
            <person name="Pearson M."/>
            <person name="Priest M."/>
            <person name="Roberts A."/>
            <person name="Saif S."/>
            <person name="Shea T."/>
            <person name="Shenoy N."/>
            <person name="Sisk P."/>
            <person name="Stolte C."/>
            <person name="Sykes S."/>
            <person name="Yandava C."/>
            <person name="Wortman J."/>
            <person name="Nusbaum C."/>
            <person name="Birren B."/>
        </authorList>
    </citation>
    <scope>NUCLEOTIDE SEQUENCE</scope>
    <source>
        <strain evidence="2">R3-111a-1</strain>
    </source>
</reference>
<name>J3NLX4_GAET3</name>
<reference evidence="3" key="4">
    <citation type="journal article" date="2015" name="G3 (Bethesda)">
        <title>Genome sequences of three phytopathogenic species of the Magnaporthaceae family of fungi.</title>
        <authorList>
            <person name="Okagaki L.H."/>
            <person name="Nunes C.C."/>
            <person name="Sailsbery J."/>
            <person name="Clay B."/>
            <person name="Brown D."/>
            <person name="John T."/>
            <person name="Oh Y."/>
            <person name="Young N."/>
            <person name="Fitzgerald M."/>
            <person name="Haas B.J."/>
            <person name="Zeng Q."/>
            <person name="Young S."/>
            <person name="Adiconis X."/>
            <person name="Fan L."/>
            <person name="Levin J.Z."/>
            <person name="Mitchell T.K."/>
            <person name="Okubara P.A."/>
            <person name="Farman M.L."/>
            <person name="Kohn L.M."/>
            <person name="Birren B."/>
            <person name="Ma L.-J."/>
            <person name="Dean R.A."/>
        </authorList>
    </citation>
    <scope>NUCLEOTIDE SEQUENCE</scope>
    <source>
        <strain evidence="3">R3-111a-1</strain>
    </source>
</reference>
<reference evidence="2" key="2">
    <citation type="submission" date="2010-07" db="EMBL/GenBank/DDBJ databases">
        <authorList>
            <consortium name="The Broad Institute Genome Sequencing Platform"/>
            <consortium name="Broad Institute Genome Sequencing Center for Infectious Disease"/>
            <person name="Ma L.-J."/>
            <person name="Dead R."/>
            <person name="Young S."/>
            <person name="Zeng Q."/>
            <person name="Koehrsen M."/>
            <person name="Alvarado L."/>
            <person name="Berlin A."/>
            <person name="Chapman S.B."/>
            <person name="Chen Z."/>
            <person name="Freedman E."/>
            <person name="Gellesch M."/>
            <person name="Goldberg J."/>
            <person name="Griggs A."/>
            <person name="Gujja S."/>
            <person name="Heilman E.R."/>
            <person name="Heiman D."/>
            <person name="Hepburn T."/>
            <person name="Howarth C."/>
            <person name="Jen D."/>
            <person name="Larson L."/>
            <person name="Mehta T."/>
            <person name="Neiman D."/>
            <person name="Pearson M."/>
            <person name="Roberts A."/>
            <person name="Saif S."/>
            <person name="Shea T."/>
            <person name="Shenoy N."/>
            <person name="Sisk P."/>
            <person name="Stolte C."/>
            <person name="Sykes S."/>
            <person name="Walk T."/>
            <person name="White J."/>
            <person name="Yandava C."/>
            <person name="Haas B."/>
            <person name="Nusbaum C."/>
            <person name="Birren B."/>
        </authorList>
    </citation>
    <scope>NUCLEOTIDE SEQUENCE</scope>
    <source>
        <strain evidence="2">R3-111a-1</strain>
    </source>
</reference>
<protein>
    <submittedName>
        <fullName evidence="2 3">Uncharacterized protein</fullName>
    </submittedName>
</protein>
<dbReference type="AlphaFoldDB" id="J3NLX4"/>
<dbReference type="EnsemblFungi" id="EJT82305">
    <property type="protein sequence ID" value="EJT82305"/>
    <property type="gene ID" value="GGTG_02279"/>
</dbReference>
<organism evidence="2">
    <name type="scientific">Gaeumannomyces tritici (strain R3-111a-1)</name>
    <name type="common">Wheat and barley take-all root rot fungus</name>
    <name type="synonym">Gaeumannomyces graminis var. tritici</name>
    <dbReference type="NCBI Taxonomy" id="644352"/>
    <lineage>
        <taxon>Eukaryota</taxon>
        <taxon>Fungi</taxon>
        <taxon>Dikarya</taxon>
        <taxon>Ascomycota</taxon>
        <taxon>Pezizomycotina</taxon>
        <taxon>Sordariomycetes</taxon>
        <taxon>Sordariomycetidae</taxon>
        <taxon>Magnaporthales</taxon>
        <taxon>Magnaporthaceae</taxon>
        <taxon>Gaeumannomyces</taxon>
    </lineage>
</organism>
<dbReference type="HOGENOM" id="CLU_1865229_0_0_1"/>
<sequence>MSLGGVDGSAAQGPARPRAPPSVRGSGGLSIRRAGQRAYGHCRGGPVGLVRKVLCTPVKGSAPSPRWRTESPAMSRAAEPAVVPEQAWCLPRHPSSAHIMGFLDYDFSSVLHPCYKFLCPVDAEWGGQLPWWTGVRG</sequence>
<gene>
    <name evidence="3" type="primary">20342737</name>
    <name evidence="2" type="ORF">GGTG_02279</name>
</gene>
<evidence type="ECO:0000256" key="1">
    <source>
        <dbReference type="SAM" id="MobiDB-lite"/>
    </source>
</evidence>